<keyword evidence="3" id="KW-1185">Reference proteome</keyword>
<evidence type="ECO:0000256" key="1">
    <source>
        <dbReference type="SAM" id="MobiDB-lite"/>
    </source>
</evidence>
<comment type="caution">
    <text evidence="2">The sequence shown here is derived from an EMBL/GenBank/DDBJ whole genome shotgun (WGS) entry which is preliminary data.</text>
</comment>
<dbReference type="EMBL" id="MPDP01000007">
    <property type="protein sequence ID" value="KAK1497595.1"/>
    <property type="molecule type" value="Genomic_DNA"/>
</dbReference>
<reference evidence="2" key="1">
    <citation type="submission" date="2016-11" db="EMBL/GenBank/DDBJ databases">
        <title>The genome sequence of Colletotrichum cuscutae.</title>
        <authorList>
            <person name="Baroncelli R."/>
        </authorList>
    </citation>
    <scope>NUCLEOTIDE SEQUENCE</scope>
    <source>
        <strain evidence="2">IMI 304802</strain>
    </source>
</reference>
<evidence type="ECO:0000313" key="2">
    <source>
        <dbReference type="EMBL" id="KAK1497595.1"/>
    </source>
</evidence>
<dbReference type="Proteomes" id="UP001239213">
    <property type="component" value="Unassembled WGS sequence"/>
</dbReference>
<accession>A0AAI9YCM5</accession>
<evidence type="ECO:0000313" key="3">
    <source>
        <dbReference type="Proteomes" id="UP001239213"/>
    </source>
</evidence>
<proteinExistence type="predicted"/>
<name>A0AAI9YCM5_9PEZI</name>
<gene>
    <name evidence="2" type="ORF">CCUS01_12988</name>
</gene>
<protein>
    <submittedName>
        <fullName evidence="2">Uncharacterized protein</fullName>
    </submittedName>
</protein>
<sequence length="90" mass="9998">MTFGTHLRSRPYPHEQLSSPPCLVPFLAPSIPRITPRSGPPFSMLGVGARPQPEPRELVAVQTFELRLVDPIPDGISISVRRTVLEYIIP</sequence>
<feature type="region of interest" description="Disordered" evidence="1">
    <location>
        <begin position="1"/>
        <end position="20"/>
    </location>
</feature>
<dbReference type="AlphaFoldDB" id="A0AAI9YCM5"/>
<organism evidence="2 3">
    <name type="scientific">Colletotrichum cuscutae</name>
    <dbReference type="NCBI Taxonomy" id="1209917"/>
    <lineage>
        <taxon>Eukaryota</taxon>
        <taxon>Fungi</taxon>
        <taxon>Dikarya</taxon>
        <taxon>Ascomycota</taxon>
        <taxon>Pezizomycotina</taxon>
        <taxon>Sordariomycetes</taxon>
        <taxon>Hypocreomycetidae</taxon>
        <taxon>Glomerellales</taxon>
        <taxon>Glomerellaceae</taxon>
        <taxon>Colletotrichum</taxon>
        <taxon>Colletotrichum acutatum species complex</taxon>
    </lineage>
</organism>